<comment type="caution">
    <text evidence="4">The sequence shown here is derived from an EMBL/GenBank/DDBJ whole genome shotgun (WGS) entry which is preliminary data.</text>
</comment>
<dbReference type="Proteomes" id="UP001596226">
    <property type="component" value="Unassembled WGS sequence"/>
</dbReference>
<keyword evidence="5" id="KW-1185">Reference proteome</keyword>
<evidence type="ECO:0000313" key="4">
    <source>
        <dbReference type="EMBL" id="MFC5924149.1"/>
    </source>
</evidence>
<evidence type="ECO:0000313" key="5">
    <source>
        <dbReference type="Proteomes" id="UP001596226"/>
    </source>
</evidence>
<dbReference type="SUPFAM" id="SSF49879">
    <property type="entry name" value="SMAD/FHA domain"/>
    <property type="match status" value="1"/>
</dbReference>
<feature type="region of interest" description="Disordered" evidence="2">
    <location>
        <begin position="359"/>
        <end position="385"/>
    </location>
</feature>
<dbReference type="Gene3D" id="2.60.200.20">
    <property type="match status" value="1"/>
</dbReference>
<reference evidence="5" key="1">
    <citation type="journal article" date="2019" name="Int. J. Syst. Evol. Microbiol.">
        <title>The Global Catalogue of Microorganisms (GCM) 10K type strain sequencing project: providing services to taxonomists for standard genome sequencing and annotation.</title>
        <authorList>
            <consortium name="The Broad Institute Genomics Platform"/>
            <consortium name="The Broad Institute Genome Sequencing Center for Infectious Disease"/>
            <person name="Wu L."/>
            <person name="Ma J."/>
        </authorList>
    </citation>
    <scope>NUCLEOTIDE SEQUENCE [LARGE SCALE GENOMIC DNA]</scope>
    <source>
        <strain evidence="5">CGMCC 4.7144</strain>
    </source>
</reference>
<dbReference type="InterPro" id="IPR008984">
    <property type="entry name" value="SMAD_FHA_dom_sf"/>
</dbReference>
<dbReference type="Pfam" id="PF00498">
    <property type="entry name" value="FHA"/>
    <property type="match status" value="1"/>
</dbReference>
<evidence type="ECO:0000256" key="2">
    <source>
        <dbReference type="SAM" id="MobiDB-lite"/>
    </source>
</evidence>
<name>A0ABW1H3D6_9ACTN</name>
<dbReference type="PROSITE" id="PS50006">
    <property type="entry name" value="FHA_DOMAIN"/>
    <property type="match status" value="1"/>
</dbReference>
<evidence type="ECO:0000256" key="1">
    <source>
        <dbReference type="ARBA" id="ARBA00022553"/>
    </source>
</evidence>
<dbReference type="EMBL" id="JBHSQS010000006">
    <property type="protein sequence ID" value="MFC5924149.1"/>
    <property type="molecule type" value="Genomic_DNA"/>
</dbReference>
<organism evidence="4 5">
    <name type="scientific">Micromonospora vulcania</name>
    <dbReference type="NCBI Taxonomy" id="1441873"/>
    <lineage>
        <taxon>Bacteria</taxon>
        <taxon>Bacillati</taxon>
        <taxon>Actinomycetota</taxon>
        <taxon>Actinomycetes</taxon>
        <taxon>Micromonosporales</taxon>
        <taxon>Micromonosporaceae</taxon>
        <taxon>Micromonospora</taxon>
    </lineage>
</organism>
<protein>
    <submittedName>
        <fullName evidence="4">FHA domain-containing protein</fullName>
    </submittedName>
</protein>
<sequence>MGPETHLTLDASAADFVVDLSNVMRDDRLCGDRRVDLQRFVDLLAALVAYTGDEAVQVYAVADWSLLRHRDLTAAEKATLHRWYHRGRIEVQPGADDRLIELAETADLRVISRDNFKDAYRTHPWIPGNRDQFLHAAPGSGGKGVVVVPRIMPTPPEWQISSKEEESLLLRAGMYDRRNATGARRELLTRQWRCPHDDCPMFGATAAADQPVPVYRQGVVRCPTHHEPMTDVGPSTARIQLKVRIGGVLRTRFMVRAGTTVVVGRAPAEPDGVALASWLTPEAKGWISRRHVELTWDGTALAVRDLSANGTRVRRETSSGAGKPIDAGRPWRLRKGEVVVLHDGVELVLSGRAFVFDTEAQPPTPRDALAEEAAATTTIRRPNDR</sequence>
<keyword evidence="1" id="KW-0597">Phosphoprotein</keyword>
<feature type="domain" description="FHA" evidence="3">
    <location>
        <begin position="261"/>
        <end position="318"/>
    </location>
</feature>
<dbReference type="RefSeq" id="WP_377510251.1">
    <property type="nucleotide sequence ID" value="NZ_JBHSQS010000006.1"/>
</dbReference>
<dbReference type="InterPro" id="IPR000253">
    <property type="entry name" value="FHA_dom"/>
</dbReference>
<dbReference type="CDD" id="cd00060">
    <property type="entry name" value="FHA"/>
    <property type="match status" value="1"/>
</dbReference>
<gene>
    <name evidence="4" type="ORF">ACFQGL_12425</name>
</gene>
<evidence type="ECO:0000259" key="3">
    <source>
        <dbReference type="PROSITE" id="PS50006"/>
    </source>
</evidence>
<accession>A0ABW1H3D6</accession>
<proteinExistence type="predicted"/>